<sequence length="120" mass="12969">MSTPPGADVEALLAPHSEGIAALFRPLVNLIGTVPEVSGVVRFGWRSVNFRHSRAGLICAAFPHADRVALYFENGRLLDDPEGLLEGDLKKGRFLRLYPGQAIPRDAILLLVAEAVALRA</sequence>
<dbReference type="Pfam" id="PF08818">
    <property type="entry name" value="DUF1801"/>
    <property type="match status" value="1"/>
</dbReference>
<dbReference type="EMBL" id="JAMWDU010000002">
    <property type="protein sequence ID" value="MCP8886949.1"/>
    <property type="molecule type" value="Genomic_DNA"/>
</dbReference>
<dbReference type="AlphaFoldDB" id="A0A9Q4ANC1"/>
<evidence type="ECO:0000259" key="1">
    <source>
        <dbReference type="Pfam" id="PF08818"/>
    </source>
</evidence>
<organism evidence="2 3">
    <name type="scientific">Devosia ureilytica</name>
    <dbReference type="NCBI Taxonomy" id="2952754"/>
    <lineage>
        <taxon>Bacteria</taxon>
        <taxon>Pseudomonadati</taxon>
        <taxon>Pseudomonadota</taxon>
        <taxon>Alphaproteobacteria</taxon>
        <taxon>Hyphomicrobiales</taxon>
        <taxon>Devosiaceae</taxon>
        <taxon>Devosia</taxon>
    </lineage>
</organism>
<feature type="domain" description="YdhG-like" evidence="1">
    <location>
        <begin position="27"/>
        <end position="116"/>
    </location>
</feature>
<evidence type="ECO:0000313" key="2">
    <source>
        <dbReference type="EMBL" id="MCP8886949.1"/>
    </source>
</evidence>
<protein>
    <submittedName>
        <fullName evidence="2">DUF1801 domain-containing protein</fullName>
    </submittedName>
</protein>
<reference evidence="2" key="1">
    <citation type="submission" date="2022-06" db="EMBL/GenBank/DDBJ databases">
        <title>Devosia sp. XJ19-45 genome assembly.</title>
        <authorList>
            <person name="Li B."/>
            <person name="Cai M."/>
            <person name="Nie G."/>
            <person name="Li W."/>
        </authorList>
    </citation>
    <scope>NUCLEOTIDE SEQUENCE</scope>
    <source>
        <strain evidence="2">XJ19-45</strain>
    </source>
</reference>
<dbReference type="Proteomes" id="UP001060275">
    <property type="component" value="Unassembled WGS sequence"/>
</dbReference>
<keyword evidence="3" id="KW-1185">Reference proteome</keyword>
<dbReference type="RefSeq" id="WP_254673380.1">
    <property type="nucleotide sequence ID" value="NZ_JAMWDU010000002.1"/>
</dbReference>
<accession>A0A9Q4ANC1</accession>
<dbReference type="SUPFAM" id="SSF159888">
    <property type="entry name" value="YdhG-like"/>
    <property type="match status" value="1"/>
</dbReference>
<proteinExistence type="predicted"/>
<comment type="caution">
    <text evidence="2">The sequence shown here is derived from an EMBL/GenBank/DDBJ whole genome shotgun (WGS) entry which is preliminary data.</text>
</comment>
<gene>
    <name evidence="2" type="ORF">NF348_07520</name>
</gene>
<evidence type="ECO:0000313" key="3">
    <source>
        <dbReference type="Proteomes" id="UP001060275"/>
    </source>
</evidence>
<name>A0A9Q4ANC1_9HYPH</name>
<dbReference type="InterPro" id="IPR014922">
    <property type="entry name" value="YdhG-like"/>
</dbReference>